<sequence length="424" mass="47467">MEWLGHAKTTFTHSPHPLALTKKDGTSTDLVSICREATPPCRLNPLLFNGHLQTMWTAIKNDGPPIHYKRKLFENEDPNFKGSFAVDFVVPPFSETDESLPPRTVNFTEEEFENIGSLDTRPMLVTLHGLSGGSYEIYLRQVLAPLVTVGGDREWAACVVNSRGCAMHKITSNVLYNARATWDCRQMVKWLRKTFPNRPLYGIGYSLGANILTNYIAEEGSSCMLRAAVIVSSPWNLDAGNRALQRTWIGREIYSKTMGANMKKLIDLHYDAVSKGSKLDFAKIRQAKYLHEFDREVQGPTWGYPSEGAYYRDASSVDSLFAVRIPLFGISAKDDPIAQDEALPYEEMKQTKYGVLCTTTLGGHLSWFEVGGTRWHARPAVNFLNTMAFEVELDAPGNVIGNGLSKGEDTGDTRFQPMNRKWAP</sequence>
<keyword evidence="12" id="KW-1185">Reference proteome</keyword>
<evidence type="ECO:0000256" key="3">
    <source>
        <dbReference type="ARBA" id="ARBA00022801"/>
    </source>
</evidence>
<dbReference type="OrthoDB" id="5954035at2759"/>
<dbReference type="PIRSF" id="PIRSF005211">
    <property type="entry name" value="Ab_hydro_YheT"/>
    <property type="match status" value="1"/>
</dbReference>
<dbReference type="GO" id="GO:0004026">
    <property type="term" value="F:alcohol O-acetyltransferase activity"/>
    <property type="evidence" value="ECO:0007669"/>
    <property type="project" value="UniProtKB-EC"/>
</dbReference>
<comment type="function">
    <text evidence="5">Displays enzymatic activity both for medium-chain fatty acid (MCFA) ethyl ester synthesis and hydrolysis (esterase activity). MCFA are toxic for yeast and this enzyme could thus be involved in their detoxification by esterification.</text>
</comment>
<dbReference type="InterPro" id="IPR000073">
    <property type="entry name" value="AB_hydrolase_1"/>
</dbReference>
<dbReference type="AlphaFoldDB" id="A0A2J6RXQ6"/>
<dbReference type="Gene3D" id="3.40.50.1820">
    <property type="entry name" value="alpha/beta hydrolase"/>
    <property type="match status" value="1"/>
</dbReference>
<evidence type="ECO:0000256" key="1">
    <source>
        <dbReference type="ARBA" id="ARBA00010884"/>
    </source>
</evidence>
<organism evidence="11 12">
    <name type="scientific">Hyaloscypha variabilis (strain UAMH 11265 / GT02V1 / F)</name>
    <name type="common">Meliniomyces variabilis</name>
    <dbReference type="NCBI Taxonomy" id="1149755"/>
    <lineage>
        <taxon>Eukaryota</taxon>
        <taxon>Fungi</taxon>
        <taxon>Dikarya</taxon>
        <taxon>Ascomycota</taxon>
        <taxon>Pezizomycotina</taxon>
        <taxon>Leotiomycetes</taxon>
        <taxon>Helotiales</taxon>
        <taxon>Hyaloscyphaceae</taxon>
        <taxon>Hyaloscypha</taxon>
        <taxon>Hyaloscypha variabilis</taxon>
    </lineage>
</organism>
<accession>A0A2J6RXQ6</accession>
<dbReference type="InterPro" id="IPR050960">
    <property type="entry name" value="AB_hydrolase_4_sf"/>
</dbReference>
<dbReference type="EC" id="2.3.1.84" evidence="6"/>
<dbReference type="InterPro" id="IPR012020">
    <property type="entry name" value="ABHD4"/>
</dbReference>
<dbReference type="STRING" id="1149755.A0A2J6RXQ6"/>
<dbReference type="Proteomes" id="UP000235786">
    <property type="component" value="Unassembled WGS sequence"/>
</dbReference>
<evidence type="ECO:0000313" key="11">
    <source>
        <dbReference type="EMBL" id="PMD43296.1"/>
    </source>
</evidence>
<dbReference type="FunFam" id="3.40.50.1820:FF:000137">
    <property type="entry name" value="EEB1p Acyl-coenzymeA:ethanol O-acyltransferase"/>
    <property type="match status" value="1"/>
</dbReference>
<evidence type="ECO:0000256" key="2">
    <source>
        <dbReference type="ARBA" id="ARBA00022679"/>
    </source>
</evidence>
<gene>
    <name evidence="11" type="ORF">L207DRAFT_455212</name>
</gene>
<keyword evidence="2" id="KW-0808">Transferase</keyword>
<evidence type="ECO:0000256" key="6">
    <source>
        <dbReference type="ARBA" id="ARBA00066969"/>
    </source>
</evidence>
<feature type="region of interest" description="Disordered" evidence="9">
    <location>
        <begin position="402"/>
        <end position="424"/>
    </location>
</feature>
<evidence type="ECO:0000259" key="10">
    <source>
        <dbReference type="Pfam" id="PF00561"/>
    </source>
</evidence>
<protein>
    <recommendedName>
        <fullName evidence="6">alcohol O-acetyltransferase</fullName>
        <ecNumber evidence="6">2.3.1.84</ecNumber>
    </recommendedName>
    <alternativeName>
        <fullName evidence="7">Alcohol O-acetyltransferase</fullName>
    </alternativeName>
</protein>
<evidence type="ECO:0000256" key="4">
    <source>
        <dbReference type="ARBA" id="ARBA00050620"/>
    </source>
</evidence>
<keyword evidence="3 11" id="KW-0378">Hydrolase</keyword>
<evidence type="ECO:0000256" key="7">
    <source>
        <dbReference type="ARBA" id="ARBA00080774"/>
    </source>
</evidence>
<feature type="active site" description="Charge relay system" evidence="8">
    <location>
        <position position="364"/>
    </location>
</feature>
<proteinExistence type="inferred from homology"/>
<dbReference type="PANTHER" id="PTHR10794:SF63">
    <property type="entry name" value="ALPHA_BETA HYDROLASE 1, ISOFORM A"/>
    <property type="match status" value="1"/>
</dbReference>
<reference evidence="11 12" key="1">
    <citation type="submission" date="2016-04" db="EMBL/GenBank/DDBJ databases">
        <title>A degradative enzymes factory behind the ericoid mycorrhizal symbiosis.</title>
        <authorList>
            <consortium name="DOE Joint Genome Institute"/>
            <person name="Martino E."/>
            <person name="Morin E."/>
            <person name="Grelet G."/>
            <person name="Kuo A."/>
            <person name="Kohler A."/>
            <person name="Daghino S."/>
            <person name="Barry K."/>
            <person name="Choi C."/>
            <person name="Cichocki N."/>
            <person name="Clum A."/>
            <person name="Copeland A."/>
            <person name="Hainaut M."/>
            <person name="Haridas S."/>
            <person name="Labutti K."/>
            <person name="Lindquist E."/>
            <person name="Lipzen A."/>
            <person name="Khouja H.-R."/>
            <person name="Murat C."/>
            <person name="Ohm R."/>
            <person name="Olson A."/>
            <person name="Spatafora J."/>
            <person name="Veneault-Fourrey C."/>
            <person name="Henrissat B."/>
            <person name="Grigoriev I."/>
            <person name="Martin F."/>
            <person name="Perotto S."/>
        </authorList>
    </citation>
    <scope>NUCLEOTIDE SEQUENCE [LARGE SCALE GENOMIC DNA]</scope>
    <source>
        <strain evidence="11 12">F</strain>
    </source>
</reference>
<dbReference type="GO" id="GO:0008126">
    <property type="term" value="F:acetylesterase activity"/>
    <property type="evidence" value="ECO:0007669"/>
    <property type="project" value="TreeGrafter"/>
</dbReference>
<dbReference type="PANTHER" id="PTHR10794">
    <property type="entry name" value="ABHYDROLASE DOMAIN-CONTAINING PROTEIN"/>
    <property type="match status" value="1"/>
</dbReference>
<evidence type="ECO:0000256" key="5">
    <source>
        <dbReference type="ARBA" id="ARBA00054277"/>
    </source>
</evidence>
<evidence type="ECO:0000256" key="9">
    <source>
        <dbReference type="SAM" id="MobiDB-lite"/>
    </source>
</evidence>
<dbReference type="EMBL" id="KZ613942">
    <property type="protein sequence ID" value="PMD43296.1"/>
    <property type="molecule type" value="Genomic_DNA"/>
</dbReference>
<dbReference type="GO" id="GO:0047372">
    <property type="term" value="F:monoacylglycerol lipase activity"/>
    <property type="evidence" value="ECO:0007669"/>
    <property type="project" value="TreeGrafter"/>
</dbReference>
<name>A0A2J6RXQ6_HYAVF</name>
<feature type="active site" description="Charge relay system" evidence="8">
    <location>
        <position position="206"/>
    </location>
</feature>
<evidence type="ECO:0000256" key="8">
    <source>
        <dbReference type="PIRSR" id="PIRSR005211-1"/>
    </source>
</evidence>
<feature type="active site" description="Charge relay system" evidence="8">
    <location>
        <position position="335"/>
    </location>
</feature>
<dbReference type="SUPFAM" id="SSF53474">
    <property type="entry name" value="alpha/beta-Hydrolases"/>
    <property type="match status" value="1"/>
</dbReference>
<dbReference type="GO" id="GO:0051792">
    <property type="term" value="P:medium-chain fatty acid biosynthetic process"/>
    <property type="evidence" value="ECO:0007669"/>
    <property type="project" value="TreeGrafter"/>
</dbReference>
<dbReference type="Pfam" id="PF00561">
    <property type="entry name" value="Abhydrolase_1"/>
    <property type="match status" value="1"/>
</dbReference>
<dbReference type="GO" id="GO:0051793">
    <property type="term" value="P:medium-chain fatty acid catabolic process"/>
    <property type="evidence" value="ECO:0007669"/>
    <property type="project" value="UniProtKB-ARBA"/>
</dbReference>
<feature type="domain" description="AB hydrolase-1" evidence="10">
    <location>
        <begin position="122"/>
        <end position="344"/>
    </location>
</feature>
<dbReference type="InterPro" id="IPR029058">
    <property type="entry name" value="AB_hydrolase_fold"/>
</dbReference>
<evidence type="ECO:0000313" key="12">
    <source>
        <dbReference type="Proteomes" id="UP000235786"/>
    </source>
</evidence>
<comment type="catalytic activity">
    <reaction evidence="4">
        <text>an aliphatic alcohol + acetyl-CoA = an acetyl ester + CoA</text>
        <dbReference type="Rhea" id="RHEA:17229"/>
        <dbReference type="ChEBI" id="CHEBI:2571"/>
        <dbReference type="ChEBI" id="CHEBI:47622"/>
        <dbReference type="ChEBI" id="CHEBI:57287"/>
        <dbReference type="ChEBI" id="CHEBI:57288"/>
        <dbReference type="EC" id="2.3.1.84"/>
    </reaction>
</comment>
<comment type="similarity">
    <text evidence="1">Belongs to the AB hydrolase superfamily. AB hydrolase 4 family.</text>
</comment>